<dbReference type="InParanoid" id="A0A1V9XP80"/>
<sequence>MATSSMCDYIQHYAETALIKTLENIVGPKDLLIETSLIKSMDNIASITKLRATGVAKIFKLESALPPNSSKKCVFIAKSKLSSIKQVCTILASNAHGREFYLLALPRLTPVCLALLEAEGVFGLINVIPLPSCKIAFVQKVTLLLVDEDVASLEENAFFKDVFVHEDTSLLTSVALSLCQMEEFAKIRQVTMLGEQSHSVWRQWGMLRRGRGPSTHKFFIDQLILFDRDMDLASLMATQMNYTAILDDLFGIENGKCIIPKAVTRKEERQINLRDACDTFAAIKDKHVSAAFGVLSSESKKLVTNTDVSTPQSISGMKHFVNVEVKAIAKIRNSLSLHISVCEEISLRRGQNFDIVRAVEQNLLQGVELKQSIEMIKESICSGKSWEVCLRLICLLSLANDGVPSGYLEPLRTAFLHQFGFHHLSVLQALEKLGVLHEAAPVITTSQSKGGSMINKMATSANFLGLKESAFMARARRLGLSRSASGNGSGGRSHSASFVFNDLYVPLVVKLVEAVYQGTLENFIKTSGRRHESIDSRAYGELANRTRFEFTSSSTKNTKLEYPDLVLWSYYRMAPLAKLRLRAGFGSNKHITGRRRSNEFEDFDRIECPNTFDDDPSVDEFFEQRNAEGSMAGLIKTCQKPPLALEKQKISPKNQMIALKPIIRSSTKINYSKNFLDKPDKAHLGCSLTNKGPASVPPAQEATTGKHRTIAVSFAESARKGIQKRSQSIREKIMPRRLPAVAKALPAVAPGQQEVQVEDKNPAEMPPMTPVAPLARPRVPPKTRNKRLGPTPTTTANTLVNPQCITKDLIDAAPKQATHGYRVVAQPTICRQRMLSKRHVWGRWSLPMATSLVEPIDPEEEGGRVNVTPLYVNPVRARKKIVPQKSGGKGALPPPSTSMMRTSSMVEITPKRKKSLVRGVRIQFNHRDSLRKLSLRKTVVVVGANPVLPSKKKSAAGKSRNPYAHIKSKVGEVFRSVIPKRAAAPNKCLEVKSQLNTSKLNSTTSSSIANSSTTSAASLSTAGRRIPSRARQSPSATSPLAGTGAGNAFRNPNPPGKTLAQLVRDFHRTPPRFRSRPADKSSGKKTIL</sequence>
<evidence type="ECO:0000313" key="4">
    <source>
        <dbReference type="Proteomes" id="UP000192247"/>
    </source>
</evidence>
<dbReference type="GO" id="GO:0016192">
    <property type="term" value="P:vesicle-mediated transport"/>
    <property type="evidence" value="ECO:0007669"/>
    <property type="project" value="InterPro"/>
</dbReference>
<protein>
    <submittedName>
        <fullName evidence="3">Vacuolar protein sorting-associated protein 33B-like</fullName>
    </submittedName>
</protein>
<dbReference type="Proteomes" id="UP000192247">
    <property type="component" value="Unassembled WGS sequence"/>
</dbReference>
<dbReference type="InterPro" id="IPR027482">
    <property type="entry name" value="Sec1-like_dom2"/>
</dbReference>
<dbReference type="STRING" id="418985.A0A1V9XP80"/>
<gene>
    <name evidence="3" type="ORF">BIW11_08520</name>
</gene>
<proteinExistence type="inferred from homology"/>
<feature type="region of interest" description="Disordered" evidence="2">
    <location>
        <begin position="883"/>
        <end position="912"/>
    </location>
</feature>
<dbReference type="Pfam" id="PF00995">
    <property type="entry name" value="Sec1"/>
    <property type="match status" value="1"/>
</dbReference>
<dbReference type="InterPro" id="IPR036045">
    <property type="entry name" value="Sec1-like_sf"/>
</dbReference>
<dbReference type="OrthoDB" id="10262528at2759"/>
<dbReference type="InterPro" id="IPR043154">
    <property type="entry name" value="Sec-1-like_dom1"/>
</dbReference>
<dbReference type="InterPro" id="IPR001619">
    <property type="entry name" value="Sec1-like"/>
</dbReference>
<accession>A0A1V9XP80</accession>
<name>A0A1V9XP80_9ACAR</name>
<feature type="region of interest" description="Disordered" evidence="2">
    <location>
        <begin position="999"/>
        <end position="1088"/>
    </location>
</feature>
<feature type="compositionally biased region" description="Low complexity" evidence="2">
    <location>
        <begin position="999"/>
        <end position="1022"/>
    </location>
</feature>
<keyword evidence="4" id="KW-1185">Reference proteome</keyword>
<dbReference type="Gene3D" id="3.40.50.1910">
    <property type="match status" value="1"/>
</dbReference>
<feature type="compositionally biased region" description="Polar residues" evidence="2">
    <location>
        <begin position="1030"/>
        <end position="1040"/>
    </location>
</feature>
<feature type="region of interest" description="Disordered" evidence="2">
    <location>
        <begin position="761"/>
        <end position="798"/>
    </location>
</feature>
<evidence type="ECO:0000313" key="3">
    <source>
        <dbReference type="EMBL" id="OQR75286.1"/>
    </source>
</evidence>
<reference evidence="3 4" key="1">
    <citation type="journal article" date="2017" name="Gigascience">
        <title>Draft genome of the honey bee ectoparasitic mite, Tropilaelaps mercedesae, is shaped by the parasitic life history.</title>
        <authorList>
            <person name="Dong X."/>
            <person name="Armstrong S.D."/>
            <person name="Xia D."/>
            <person name="Makepeace B.L."/>
            <person name="Darby A.C."/>
            <person name="Kadowaki T."/>
        </authorList>
    </citation>
    <scope>NUCLEOTIDE SEQUENCE [LARGE SCALE GENOMIC DNA]</scope>
    <source>
        <strain evidence="3">Wuxi-XJTLU</strain>
    </source>
</reference>
<dbReference type="Gene3D" id="3.40.50.2060">
    <property type="match status" value="1"/>
</dbReference>
<evidence type="ECO:0000256" key="2">
    <source>
        <dbReference type="SAM" id="MobiDB-lite"/>
    </source>
</evidence>
<dbReference type="Gene3D" id="3.90.830.10">
    <property type="entry name" value="Syntaxin Binding Protein 1, Chain A, domain 2"/>
    <property type="match status" value="1"/>
</dbReference>
<dbReference type="PANTHER" id="PTHR11679">
    <property type="entry name" value="VESICLE PROTEIN SORTING-ASSOCIATED"/>
    <property type="match status" value="1"/>
</dbReference>
<comment type="similarity">
    <text evidence="1">Belongs to the STXBP/unc-18/SEC1 family.</text>
</comment>
<dbReference type="EMBL" id="MNPL01006588">
    <property type="protein sequence ID" value="OQR75286.1"/>
    <property type="molecule type" value="Genomic_DNA"/>
</dbReference>
<dbReference type="Gene3D" id="1.25.40.850">
    <property type="match status" value="1"/>
</dbReference>
<dbReference type="InterPro" id="IPR043127">
    <property type="entry name" value="Sec-1-like_dom3a"/>
</dbReference>
<dbReference type="SUPFAM" id="SSF56815">
    <property type="entry name" value="Sec1/munc18-like (SM) proteins"/>
    <property type="match status" value="1"/>
</dbReference>
<comment type="caution">
    <text evidence="3">The sequence shown here is derived from an EMBL/GenBank/DDBJ whole genome shotgun (WGS) entry which is preliminary data.</text>
</comment>
<organism evidence="3 4">
    <name type="scientific">Tropilaelaps mercedesae</name>
    <dbReference type="NCBI Taxonomy" id="418985"/>
    <lineage>
        <taxon>Eukaryota</taxon>
        <taxon>Metazoa</taxon>
        <taxon>Ecdysozoa</taxon>
        <taxon>Arthropoda</taxon>
        <taxon>Chelicerata</taxon>
        <taxon>Arachnida</taxon>
        <taxon>Acari</taxon>
        <taxon>Parasitiformes</taxon>
        <taxon>Mesostigmata</taxon>
        <taxon>Gamasina</taxon>
        <taxon>Dermanyssoidea</taxon>
        <taxon>Laelapidae</taxon>
        <taxon>Tropilaelaps</taxon>
    </lineage>
</organism>
<evidence type="ECO:0000256" key="1">
    <source>
        <dbReference type="ARBA" id="ARBA00009884"/>
    </source>
</evidence>
<dbReference type="InterPro" id="IPR043155">
    <property type="entry name" value="VPS33_dom3b"/>
</dbReference>
<dbReference type="AlphaFoldDB" id="A0A1V9XP80"/>